<evidence type="ECO:0000313" key="5">
    <source>
        <dbReference type="EMBL" id="KAH9359977.1"/>
    </source>
</evidence>
<dbReference type="Pfam" id="PF00076">
    <property type="entry name" value="RRM_1"/>
    <property type="match status" value="1"/>
</dbReference>
<dbReference type="AlphaFoldDB" id="A0A9J6FCF8"/>
<keyword evidence="6" id="KW-1185">Reference proteome</keyword>
<evidence type="ECO:0000256" key="2">
    <source>
        <dbReference type="ARBA" id="ARBA00022884"/>
    </source>
</evidence>
<dbReference type="CDD" id="cd12254">
    <property type="entry name" value="RRM_hnRNPH_ESRPs_RBM12_like"/>
    <property type="match status" value="1"/>
</dbReference>
<dbReference type="EMBL" id="JABSTR010000001">
    <property type="protein sequence ID" value="KAH9359977.1"/>
    <property type="molecule type" value="Genomic_DNA"/>
</dbReference>
<proteinExistence type="predicted"/>
<dbReference type="Proteomes" id="UP000821853">
    <property type="component" value="Chromosome 1"/>
</dbReference>
<sequence length="261" mass="29114">MQPLLFKAPFTPEPFVGMLPRLPQRSSRKNCLRLRGLPVGSRHDAVLGFMGDFRHSVALQGVHMVYTIEGHPAGEAFVQMDSEYAAFLAAMYLPGRVMTGRKPRRIQVFQCSVDDLNKLVTEPVPVARFGQPGSPFSVHRTEPRPMRPSGAVPAVSPACIPPAAYWPFNSPFSTSCQSEMAGATRVVLRGLPYEASVRDILAFFRDFPYLTADRVHLRRRANGRPSGQAVVAFPTQAEAERAVKKKHLRMMGDRYVELFMD</sequence>
<feature type="domain" description="RRM" evidence="4">
    <location>
        <begin position="184"/>
        <end position="261"/>
    </location>
</feature>
<keyword evidence="1" id="KW-0677">Repeat</keyword>
<dbReference type="SUPFAM" id="SSF54928">
    <property type="entry name" value="RNA-binding domain, RBD"/>
    <property type="match status" value="2"/>
</dbReference>
<dbReference type="InterPro" id="IPR035979">
    <property type="entry name" value="RBD_domain_sf"/>
</dbReference>
<accession>A0A9J6FCF8</accession>
<dbReference type="GO" id="GO:0003723">
    <property type="term" value="F:RNA binding"/>
    <property type="evidence" value="ECO:0007669"/>
    <property type="project" value="UniProtKB-UniRule"/>
</dbReference>
<dbReference type="Gene3D" id="3.30.70.330">
    <property type="match status" value="2"/>
</dbReference>
<protein>
    <recommendedName>
        <fullName evidence="4">RRM domain-containing protein</fullName>
    </recommendedName>
</protein>
<dbReference type="PROSITE" id="PS50102">
    <property type="entry name" value="RRM"/>
    <property type="match status" value="1"/>
</dbReference>
<dbReference type="InterPro" id="IPR000504">
    <property type="entry name" value="RRM_dom"/>
</dbReference>
<dbReference type="InterPro" id="IPR012677">
    <property type="entry name" value="Nucleotide-bd_a/b_plait_sf"/>
</dbReference>
<comment type="caution">
    <text evidence="5">The sequence shown here is derived from an EMBL/GenBank/DDBJ whole genome shotgun (WGS) entry which is preliminary data.</text>
</comment>
<gene>
    <name evidence="5" type="ORF">HPB48_018465</name>
</gene>
<reference evidence="5 6" key="1">
    <citation type="journal article" date="2020" name="Cell">
        <title>Large-Scale Comparative Analyses of Tick Genomes Elucidate Their Genetic Diversity and Vector Capacities.</title>
        <authorList>
            <consortium name="Tick Genome and Microbiome Consortium (TIGMIC)"/>
            <person name="Jia N."/>
            <person name="Wang J."/>
            <person name="Shi W."/>
            <person name="Du L."/>
            <person name="Sun Y."/>
            <person name="Zhan W."/>
            <person name="Jiang J.F."/>
            <person name="Wang Q."/>
            <person name="Zhang B."/>
            <person name="Ji P."/>
            <person name="Bell-Sakyi L."/>
            <person name="Cui X.M."/>
            <person name="Yuan T.T."/>
            <person name="Jiang B.G."/>
            <person name="Yang W.F."/>
            <person name="Lam T.T."/>
            <person name="Chang Q.C."/>
            <person name="Ding S.J."/>
            <person name="Wang X.J."/>
            <person name="Zhu J.G."/>
            <person name="Ruan X.D."/>
            <person name="Zhao L."/>
            <person name="Wei J.T."/>
            <person name="Ye R.Z."/>
            <person name="Que T.C."/>
            <person name="Du C.H."/>
            <person name="Zhou Y.H."/>
            <person name="Cheng J.X."/>
            <person name="Dai P.F."/>
            <person name="Guo W.B."/>
            <person name="Han X.H."/>
            <person name="Huang E.J."/>
            <person name="Li L.F."/>
            <person name="Wei W."/>
            <person name="Gao Y.C."/>
            <person name="Liu J.Z."/>
            <person name="Shao H.Z."/>
            <person name="Wang X."/>
            <person name="Wang C.C."/>
            <person name="Yang T.C."/>
            <person name="Huo Q.B."/>
            <person name="Li W."/>
            <person name="Chen H.Y."/>
            <person name="Chen S.E."/>
            <person name="Zhou L.G."/>
            <person name="Ni X.B."/>
            <person name="Tian J.H."/>
            <person name="Sheng Y."/>
            <person name="Liu T."/>
            <person name="Pan Y.S."/>
            <person name="Xia L.Y."/>
            <person name="Li J."/>
            <person name="Zhao F."/>
            <person name="Cao W.C."/>
        </authorList>
    </citation>
    <scope>NUCLEOTIDE SEQUENCE [LARGE SCALE GENOMIC DNA]</scope>
    <source>
        <strain evidence="5">HaeL-2018</strain>
    </source>
</reference>
<dbReference type="OrthoDB" id="2588702at2759"/>
<evidence type="ECO:0000313" key="6">
    <source>
        <dbReference type="Proteomes" id="UP000821853"/>
    </source>
</evidence>
<dbReference type="InterPro" id="IPR050666">
    <property type="entry name" value="ESRP"/>
</dbReference>
<evidence type="ECO:0000259" key="4">
    <source>
        <dbReference type="PROSITE" id="PS50102"/>
    </source>
</evidence>
<evidence type="ECO:0000256" key="3">
    <source>
        <dbReference type="PROSITE-ProRule" id="PRU00176"/>
    </source>
</evidence>
<dbReference type="SMART" id="SM00360">
    <property type="entry name" value="RRM"/>
    <property type="match status" value="2"/>
</dbReference>
<dbReference type="PANTHER" id="PTHR13976">
    <property type="entry name" value="HETEROGENEOUS NUCLEAR RIBONUCLEOPROTEIN-RELATED"/>
    <property type="match status" value="1"/>
</dbReference>
<keyword evidence="2 3" id="KW-0694">RNA-binding</keyword>
<dbReference type="VEuPathDB" id="VectorBase:HLOH_060335"/>
<organism evidence="5 6">
    <name type="scientific">Haemaphysalis longicornis</name>
    <name type="common">Bush tick</name>
    <dbReference type="NCBI Taxonomy" id="44386"/>
    <lineage>
        <taxon>Eukaryota</taxon>
        <taxon>Metazoa</taxon>
        <taxon>Ecdysozoa</taxon>
        <taxon>Arthropoda</taxon>
        <taxon>Chelicerata</taxon>
        <taxon>Arachnida</taxon>
        <taxon>Acari</taxon>
        <taxon>Parasitiformes</taxon>
        <taxon>Ixodida</taxon>
        <taxon>Ixodoidea</taxon>
        <taxon>Ixodidae</taxon>
        <taxon>Haemaphysalinae</taxon>
        <taxon>Haemaphysalis</taxon>
    </lineage>
</organism>
<evidence type="ECO:0000256" key="1">
    <source>
        <dbReference type="ARBA" id="ARBA00022737"/>
    </source>
</evidence>
<name>A0A9J6FCF8_HAELO</name>